<dbReference type="RefSeq" id="WP_072073839.1">
    <property type="nucleotide sequence ID" value="NZ_CDMW01000001.1"/>
</dbReference>
<dbReference type="AlphaFoldDB" id="A0A0B7GKF6"/>
<dbReference type="InterPro" id="IPR044927">
    <property type="entry name" value="Endonuclea_NS_2"/>
</dbReference>
<dbReference type="Gene3D" id="3.40.570.10">
    <property type="entry name" value="Extracellular Endonuclease, subunit A"/>
    <property type="match status" value="1"/>
</dbReference>
<keyword evidence="1" id="KW-0732">Signal</keyword>
<evidence type="ECO:0000313" key="3">
    <source>
        <dbReference type="EMBL" id="CEL90171.1"/>
    </source>
</evidence>
<dbReference type="GO" id="GO:0016787">
    <property type="term" value="F:hydrolase activity"/>
    <property type="evidence" value="ECO:0007669"/>
    <property type="project" value="UniProtKB-KW"/>
</dbReference>
<sequence length="253" mass="28823">MKKFRFGTWLVLSAGSLLLLSQALPAENVAANQKNQIKVQLLNHSDETAIGTLELNGEYQLKLGKKDKYGRATAAHVQMQEKHKAKKKKETKVTYNPIGWHNYKFYYGNGDYRAWLMNRAHLIGFTFSGLNNEGKNLVPMTAWLNSGSFQGLDDNNPDSMLYYEHRLERWLEENPDYWLDYKVTPIYTDNELLPRKIELQYVGLDAEGNVVSIQLGGKETIDEDGMSHVLLDNVSPNAEIDYQTGTAVNTMIE</sequence>
<gene>
    <name evidence="3" type="ORF">SSV_0871</name>
</gene>
<dbReference type="EMBL" id="CDMW01000001">
    <property type="protein sequence ID" value="CEL90171.1"/>
    <property type="molecule type" value="Genomic_DNA"/>
</dbReference>
<evidence type="ECO:0000259" key="2">
    <source>
        <dbReference type="SMART" id="SM00892"/>
    </source>
</evidence>
<protein>
    <submittedName>
        <fullName evidence="3">Putative hydrolase</fullName>
    </submittedName>
</protein>
<dbReference type="SMART" id="SM00892">
    <property type="entry name" value="Endonuclease_NS"/>
    <property type="match status" value="1"/>
</dbReference>
<evidence type="ECO:0000313" key="4">
    <source>
        <dbReference type="Proteomes" id="UP000183504"/>
    </source>
</evidence>
<accession>A0A0B7GKF6</accession>
<evidence type="ECO:0000256" key="1">
    <source>
        <dbReference type="SAM" id="SignalP"/>
    </source>
</evidence>
<organism evidence="3 4">
    <name type="scientific">Streptococcus sanguinis</name>
    <dbReference type="NCBI Taxonomy" id="1305"/>
    <lineage>
        <taxon>Bacteria</taxon>
        <taxon>Bacillati</taxon>
        <taxon>Bacillota</taxon>
        <taxon>Bacilli</taxon>
        <taxon>Lactobacillales</taxon>
        <taxon>Streptococcaceae</taxon>
        <taxon>Streptococcus</taxon>
    </lineage>
</organism>
<dbReference type="InterPro" id="IPR001604">
    <property type="entry name" value="Endo_G_ENPP1-like_dom"/>
</dbReference>
<feature type="chain" id="PRO_5038566889" evidence="1">
    <location>
        <begin position="26"/>
        <end position="253"/>
    </location>
</feature>
<feature type="domain" description="DNA/RNA non-specific endonuclease/pyrophosphatase/phosphodiesterase" evidence="2">
    <location>
        <begin position="55"/>
        <end position="249"/>
    </location>
</feature>
<proteinExistence type="predicted"/>
<dbReference type="Pfam" id="PF13930">
    <property type="entry name" value="Endonuclea_NS_2"/>
    <property type="match status" value="1"/>
</dbReference>
<dbReference type="InterPro" id="IPR044929">
    <property type="entry name" value="DNA/RNA_non-sp_Endonuclease_sf"/>
</dbReference>
<name>A0A0B7GKF6_STRSA</name>
<keyword evidence="3" id="KW-0378">Hydrolase</keyword>
<dbReference type="Proteomes" id="UP000183504">
    <property type="component" value="Unassembled WGS sequence"/>
</dbReference>
<dbReference type="GO" id="GO:0046872">
    <property type="term" value="F:metal ion binding"/>
    <property type="evidence" value="ECO:0007669"/>
    <property type="project" value="InterPro"/>
</dbReference>
<feature type="signal peptide" evidence="1">
    <location>
        <begin position="1"/>
        <end position="25"/>
    </location>
</feature>
<reference evidence="3 4" key="1">
    <citation type="submission" date="2015-01" db="EMBL/GenBank/DDBJ databases">
        <authorList>
            <person name="Pelicic Vladimir"/>
        </authorList>
    </citation>
    <scope>NUCLEOTIDE SEQUENCE [LARGE SCALE GENOMIC DNA]</scope>
    <source>
        <strain evidence="3 4">2908</strain>
    </source>
</reference>
<dbReference type="GO" id="GO:0003676">
    <property type="term" value="F:nucleic acid binding"/>
    <property type="evidence" value="ECO:0007669"/>
    <property type="project" value="InterPro"/>
</dbReference>